<dbReference type="Proteomes" id="UP001165740">
    <property type="component" value="Chromosome 14"/>
</dbReference>
<keyword evidence="1" id="KW-1185">Reference proteome</keyword>
<protein>
    <submittedName>
        <fullName evidence="2">Uncharacterized protein LOC129922961</fullName>
    </submittedName>
</protein>
<gene>
    <name evidence="2" type="primary">LOC129922961</name>
</gene>
<name>A0A9W2YX51_BIOGL</name>
<accession>A0A9W2YX51</accession>
<dbReference type="AlphaFoldDB" id="A0A9W2YX51"/>
<evidence type="ECO:0000313" key="1">
    <source>
        <dbReference type="Proteomes" id="UP001165740"/>
    </source>
</evidence>
<evidence type="ECO:0000313" key="2">
    <source>
        <dbReference type="RefSeq" id="XP_055867293.1"/>
    </source>
</evidence>
<dbReference type="GeneID" id="129922961"/>
<organism evidence="1 2">
    <name type="scientific">Biomphalaria glabrata</name>
    <name type="common">Bloodfluke planorb</name>
    <name type="synonym">Freshwater snail</name>
    <dbReference type="NCBI Taxonomy" id="6526"/>
    <lineage>
        <taxon>Eukaryota</taxon>
        <taxon>Metazoa</taxon>
        <taxon>Spiralia</taxon>
        <taxon>Lophotrochozoa</taxon>
        <taxon>Mollusca</taxon>
        <taxon>Gastropoda</taxon>
        <taxon>Heterobranchia</taxon>
        <taxon>Euthyneura</taxon>
        <taxon>Panpulmonata</taxon>
        <taxon>Hygrophila</taxon>
        <taxon>Lymnaeoidea</taxon>
        <taxon>Planorbidae</taxon>
        <taxon>Biomphalaria</taxon>
    </lineage>
</organism>
<dbReference type="RefSeq" id="XP_055867293.1">
    <property type="nucleotide sequence ID" value="XM_056011318.1"/>
</dbReference>
<proteinExistence type="predicted"/>
<sequence>MDINLGFEDVEEAEIVKHLSITAYINDNPSPYIVSFPREKFEEDYLKAVDLKCLIISELKEYLSNEEPASFCLSGIKIGADGVEEISFEDNEACSTFMIEYTFTEGFRIRESNH</sequence>
<reference evidence="2" key="1">
    <citation type="submission" date="2025-08" db="UniProtKB">
        <authorList>
            <consortium name="RefSeq"/>
        </authorList>
    </citation>
    <scope>IDENTIFICATION</scope>
</reference>